<dbReference type="PROSITE" id="PS00022">
    <property type="entry name" value="EGF_1"/>
    <property type="match status" value="2"/>
</dbReference>
<sequence>MKGVVSFCLLGVASAALDLDKLGGFEGLKFNGDIFNLDKDQVKTQKNPCKPNPCGNGGKCLIDGSAPSEFFCVCAPGFSGDTCGTAGCDPNPCMNGGLCSPIAEQPVCTCQPPFWGPTCEESTTTVSSPGPYTAKIPYSITIPNGNTLCPQTANTAFDPTTNFIPILTIPSAYVTIGIGCDTLVQGTNPLLVAVFNKAMGDTDIAGVYAASTLFTPCLGNSDQQGILDLSGEITNGVCEFFYHGAEATTAFLDGNHPGNGDAALAFGDAAVYAQGFLDVIIPEGIEFTVENNDRIIV</sequence>
<dbReference type="VEuPathDB" id="CryptoDB:Cvel_7617"/>
<evidence type="ECO:0000313" key="4">
    <source>
        <dbReference type="EMBL" id="CUC10238.1"/>
    </source>
</evidence>
<keyword evidence="1" id="KW-1015">Disulfide bond</keyword>
<dbReference type="CDD" id="cd00054">
    <property type="entry name" value="EGF_CA"/>
    <property type="match status" value="2"/>
</dbReference>
<dbReference type="EMBL" id="CDMZ01003260">
    <property type="protein sequence ID" value="CUC10238.1"/>
    <property type="molecule type" value="Genomic_DNA"/>
</dbReference>
<evidence type="ECO:0000313" key="5">
    <source>
        <dbReference type="EMBL" id="CUC10239.1"/>
    </source>
</evidence>
<gene>
    <name evidence="4" type="ORF">Cvel_7617.t1</name>
    <name evidence="5" type="ORF">Cvel_7617.t2.CR1</name>
</gene>
<protein>
    <recommendedName>
        <fullName evidence="3">EGF-like domain-containing protein</fullName>
    </recommendedName>
</protein>
<evidence type="ECO:0000256" key="1">
    <source>
        <dbReference type="PROSITE-ProRule" id="PRU00076"/>
    </source>
</evidence>
<dbReference type="PROSITE" id="PS50026">
    <property type="entry name" value="EGF_3"/>
    <property type="match status" value="2"/>
</dbReference>
<comment type="caution">
    <text evidence="1">Lacks conserved residue(s) required for the propagation of feature annotation.</text>
</comment>
<feature type="domain" description="EGF-like" evidence="3">
    <location>
        <begin position="85"/>
        <end position="120"/>
    </location>
</feature>
<dbReference type="GO" id="GO:0005112">
    <property type="term" value="F:Notch binding"/>
    <property type="evidence" value="ECO:0007669"/>
    <property type="project" value="TreeGrafter"/>
</dbReference>
<feature type="chain" id="PRO_5011857273" description="EGF-like domain-containing protein" evidence="2">
    <location>
        <begin position="16"/>
        <end position="297"/>
    </location>
</feature>
<feature type="signal peptide" evidence="2">
    <location>
        <begin position="1"/>
        <end position="15"/>
    </location>
</feature>
<keyword evidence="2" id="KW-0732">Signal</keyword>
<dbReference type="PANTHER" id="PTHR24044:SF417">
    <property type="entry name" value="WEARY, ISOFORM B"/>
    <property type="match status" value="1"/>
</dbReference>
<name>A0A0K6S9A8_9ALVE</name>
<feature type="domain" description="EGF-like" evidence="3">
    <location>
        <begin position="45"/>
        <end position="84"/>
    </location>
</feature>
<dbReference type="AlphaFoldDB" id="A0A0K6S9A8"/>
<evidence type="ECO:0000259" key="3">
    <source>
        <dbReference type="PROSITE" id="PS50026"/>
    </source>
</evidence>
<accession>A0A0K6S9A8</accession>
<dbReference type="PANTHER" id="PTHR24044">
    <property type="entry name" value="NOTCH LIGAND FAMILY MEMBER"/>
    <property type="match status" value="1"/>
</dbReference>
<dbReference type="Pfam" id="PF00008">
    <property type="entry name" value="EGF"/>
    <property type="match status" value="2"/>
</dbReference>
<dbReference type="SMART" id="SM00181">
    <property type="entry name" value="EGF"/>
    <property type="match status" value="2"/>
</dbReference>
<dbReference type="Gene3D" id="2.10.25.10">
    <property type="entry name" value="Laminin"/>
    <property type="match status" value="2"/>
</dbReference>
<dbReference type="InterPro" id="IPR000742">
    <property type="entry name" value="EGF"/>
</dbReference>
<feature type="disulfide bond" evidence="1">
    <location>
        <begin position="74"/>
        <end position="83"/>
    </location>
</feature>
<dbReference type="EMBL" id="CDMZ01003260">
    <property type="protein sequence ID" value="CUC10239.1"/>
    <property type="molecule type" value="Genomic_DNA"/>
</dbReference>
<dbReference type="SUPFAM" id="SSF57196">
    <property type="entry name" value="EGF/Laminin"/>
    <property type="match status" value="2"/>
</dbReference>
<keyword evidence="1" id="KW-0245">EGF-like domain</keyword>
<proteinExistence type="predicted"/>
<reference evidence="5" key="1">
    <citation type="submission" date="2014-11" db="EMBL/GenBank/DDBJ databases">
        <title>Molecular phylogeny of cliff fern family Woodsiaceae with morphological implications.</title>
        <authorList>
            <person name="Shao Y.-Z."/>
            <person name="Wei R."/>
            <person name="Zhang X.-C."/>
        </authorList>
    </citation>
    <scope>NUCLEOTIDE SEQUENCE</scope>
</reference>
<dbReference type="InterPro" id="IPR050906">
    <property type="entry name" value="Notch_signaling"/>
</dbReference>
<feature type="disulfide bond" evidence="1">
    <location>
        <begin position="110"/>
        <end position="119"/>
    </location>
</feature>
<evidence type="ECO:0000256" key="2">
    <source>
        <dbReference type="SAM" id="SignalP"/>
    </source>
</evidence>
<organism evidence="5">
    <name type="scientific">Chromera velia CCMP2878</name>
    <dbReference type="NCBI Taxonomy" id="1169474"/>
    <lineage>
        <taxon>Eukaryota</taxon>
        <taxon>Sar</taxon>
        <taxon>Alveolata</taxon>
        <taxon>Colpodellida</taxon>
        <taxon>Chromeraceae</taxon>
        <taxon>Chromera</taxon>
    </lineage>
</organism>
<dbReference type="PROSITE" id="PS01186">
    <property type="entry name" value="EGF_2"/>
    <property type="match status" value="2"/>
</dbReference>